<feature type="transmembrane region" description="Helical" evidence="5">
    <location>
        <begin position="102"/>
        <end position="127"/>
    </location>
</feature>
<gene>
    <name evidence="6" type="ORF">FY036_02675</name>
</gene>
<dbReference type="Pfam" id="PF04191">
    <property type="entry name" value="PEMT"/>
    <property type="match status" value="1"/>
</dbReference>
<keyword evidence="6" id="KW-0489">Methyltransferase</keyword>
<keyword evidence="6" id="KW-0808">Transferase</keyword>
<keyword evidence="4 5" id="KW-0472">Membrane</keyword>
<keyword evidence="2 5" id="KW-0812">Transmembrane</keyword>
<reference evidence="6 7" key="2">
    <citation type="submission" date="2019-09" db="EMBL/GenBank/DDBJ databases">
        <title>Mesorhizobium sp. MaA-C15 isolated from Microcystis aeruginosa.</title>
        <authorList>
            <person name="Jeong S.E."/>
            <person name="Jin H.M."/>
            <person name="Jeon C.O."/>
        </authorList>
    </citation>
    <scope>NUCLEOTIDE SEQUENCE [LARGE SCALE GENOMIC DNA]</scope>
    <source>
        <strain evidence="6 7">MaA-C15</strain>
    </source>
</reference>
<comment type="subcellular location">
    <subcellularLocation>
        <location evidence="1">Endomembrane system</location>
        <topology evidence="1">Multi-pass membrane protein</topology>
    </subcellularLocation>
</comment>
<dbReference type="Gene3D" id="1.20.120.1630">
    <property type="match status" value="1"/>
</dbReference>
<organism evidence="6 7">
    <name type="scientific">Neoaquamicrobium microcysteis</name>
    <dbReference type="NCBI Taxonomy" id="2682781"/>
    <lineage>
        <taxon>Bacteria</taxon>
        <taxon>Pseudomonadati</taxon>
        <taxon>Pseudomonadota</taxon>
        <taxon>Alphaproteobacteria</taxon>
        <taxon>Hyphomicrobiales</taxon>
        <taxon>Phyllobacteriaceae</taxon>
        <taxon>Neoaquamicrobium</taxon>
    </lineage>
</organism>
<dbReference type="AlphaFoldDB" id="A0A5D4H6X1"/>
<dbReference type="EMBL" id="VSZS01000053">
    <property type="protein sequence ID" value="TYR35195.1"/>
    <property type="molecule type" value="Genomic_DNA"/>
</dbReference>
<comment type="caution">
    <text evidence="6">The sequence shown here is derived from an EMBL/GenBank/DDBJ whole genome shotgun (WGS) entry which is preliminary data.</text>
</comment>
<reference evidence="6 7" key="1">
    <citation type="submission" date="2019-08" db="EMBL/GenBank/DDBJ databases">
        <authorList>
            <person name="Seo Y.L."/>
        </authorList>
    </citation>
    <scope>NUCLEOTIDE SEQUENCE [LARGE SCALE GENOMIC DNA]</scope>
    <source>
        <strain evidence="6 7">MaA-C15</strain>
    </source>
</reference>
<protein>
    <submittedName>
        <fullName evidence="6">Isoprenylcysteine carboxylmethyltransferase family protein</fullName>
    </submittedName>
</protein>
<dbReference type="GO" id="GO:0012505">
    <property type="term" value="C:endomembrane system"/>
    <property type="evidence" value="ECO:0007669"/>
    <property type="project" value="UniProtKB-SubCell"/>
</dbReference>
<dbReference type="PANTHER" id="PTHR43847">
    <property type="entry name" value="BLL3993 PROTEIN"/>
    <property type="match status" value="1"/>
</dbReference>
<feature type="transmembrane region" description="Helical" evidence="5">
    <location>
        <begin position="12"/>
        <end position="32"/>
    </location>
</feature>
<evidence type="ECO:0000256" key="5">
    <source>
        <dbReference type="SAM" id="Phobius"/>
    </source>
</evidence>
<evidence type="ECO:0000256" key="2">
    <source>
        <dbReference type="ARBA" id="ARBA00022692"/>
    </source>
</evidence>
<dbReference type="GO" id="GO:0008168">
    <property type="term" value="F:methyltransferase activity"/>
    <property type="evidence" value="ECO:0007669"/>
    <property type="project" value="UniProtKB-KW"/>
</dbReference>
<name>A0A5D4H6X1_9HYPH</name>
<feature type="transmembrane region" description="Helical" evidence="5">
    <location>
        <begin position="44"/>
        <end position="68"/>
    </location>
</feature>
<proteinExistence type="predicted"/>
<dbReference type="Proteomes" id="UP000323258">
    <property type="component" value="Unassembled WGS sequence"/>
</dbReference>
<evidence type="ECO:0000256" key="3">
    <source>
        <dbReference type="ARBA" id="ARBA00022989"/>
    </source>
</evidence>
<keyword evidence="3 5" id="KW-1133">Transmembrane helix</keyword>
<dbReference type="InterPro" id="IPR052527">
    <property type="entry name" value="Metal_cation-efflux_comp"/>
</dbReference>
<sequence length="158" mass="17717">MTPIQNSPNTLPWPPIVYIAAVAAAILLHWLWPLPWLPRPMSELLFAIGWLIVGVALAMDIAAMRAMASAKTTIMPNRGSDHLVTGGPFAFTRNPIYLGNTMLMIGIGLIAGIVWFILLAPVAAFVTQKLAIEREERHLEARFGKKYRDYVKKVRRWI</sequence>
<dbReference type="OrthoDB" id="9811969at2"/>
<dbReference type="RefSeq" id="WP_148913159.1">
    <property type="nucleotide sequence ID" value="NZ_VSZS01000053.1"/>
</dbReference>
<accession>A0A5D4H6X1</accession>
<dbReference type="InterPro" id="IPR007318">
    <property type="entry name" value="Phopholipid_MeTrfase"/>
</dbReference>
<evidence type="ECO:0000256" key="1">
    <source>
        <dbReference type="ARBA" id="ARBA00004127"/>
    </source>
</evidence>
<evidence type="ECO:0000256" key="4">
    <source>
        <dbReference type="ARBA" id="ARBA00023136"/>
    </source>
</evidence>
<keyword evidence="7" id="KW-1185">Reference proteome</keyword>
<dbReference type="GO" id="GO:0032259">
    <property type="term" value="P:methylation"/>
    <property type="evidence" value="ECO:0007669"/>
    <property type="project" value="UniProtKB-KW"/>
</dbReference>
<dbReference type="PANTHER" id="PTHR43847:SF1">
    <property type="entry name" value="BLL3993 PROTEIN"/>
    <property type="match status" value="1"/>
</dbReference>
<evidence type="ECO:0000313" key="7">
    <source>
        <dbReference type="Proteomes" id="UP000323258"/>
    </source>
</evidence>
<evidence type="ECO:0000313" key="6">
    <source>
        <dbReference type="EMBL" id="TYR35195.1"/>
    </source>
</evidence>